<dbReference type="Pfam" id="PF07466">
    <property type="entry name" value="DUF1517"/>
    <property type="match status" value="1"/>
</dbReference>
<proteinExistence type="predicted"/>
<keyword evidence="2" id="KW-1185">Reference proteome</keyword>
<dbReference type="PANTHER" id="PTHR33975">
    <property type="entry name" value="MYELIN-ASSOCIATED OLIGODENDROCYTE BASIC PROTEIN"/>
    <property type="match status" value="1"/>
</dbReference>
<evidence type="ECO:0000313" key="1">
    <source>
        <dbReference type="EnsemblPlants" id="LPERR08G01640.1"/>
    </source>
</evidence>
<dbReference type="eggNOG" id="ENOG502QUI9">
    <property type="taxonomic scope" value="Eukaryota"/>
</dbReference>
<organism evidence="1 2">
    <name type="scientific">Leersia perrieri</name>
    <dbReference type="NCBI Taxonomy" id="77586"/>
    <lineage>
        <taxon>Eukaryota</taxon>
        <taxon>Viridiplantae</taxon>
        <taxon>Streptophyta</taxon>
        <taxon>Embryophyta</taxon>
        <taxon>Tracheophyta</taxon>
        <taxon>Spermatophyta</taxon>
        <taxon>Magnoliopsida</taxon>
        <taxon>Liliopsida</taxon>
        <taxon>Poales</taxon>
        <taxon>Poaceae</taxon>
        <taxon>BOP clade</taxon>
        <taxon>Oryzoideae</taxon>
        <taxon>Oryzeae</taxon>
        <taxon>Oryzinae</taxon>
        <taxon>Leersia</taxon>
    </lineage>
</organism>
<dbReference type="Proteomes" id="UP000032180">
    <property type="component" value="Chromosome 8"/>
</dbReference>
<reference evidence="1" key="3">
    <citation type="submission" date="2015-04" db="UniProtKB">
        <authorList>
            <consortium name="EnsemblPlants"/>
        </authorList>
    </citation>
    <scope>IDENTIFICATION</scope>
</reference>
<reference evidence="1 2" key="1">
    <citation type="submission" date="2012-08" db="EMBL/GenBank/DDBJ databases">
        <title>Oryza genome evolution.</title>
        <authorList>
            <person name="Wing R.A."/>
        </authorList>
    </citation>
    <scope>NUCLEOTIDE SEQUENCE</scope>
</reference>
<protein>
    <submittedName>
        <fullName evidence="1">Uncharacterized protein</fullName>
    </submittedName>
</protein>
<evidence type="ECO:0000313" key="2">
    <source>
        <dbReference type="Proteomes" id="UP000032180"/>
    </source>
</evidence>
<dbReference type="STRING" id="77586.A0A0D9X3X4"/>
<dbReference type="PANTHER" id="PTHR33975:SF7">
    <property type="entry name" value="OS08G0119100 PROTEIN"/>
    <property type="match status" value="1"/>
</dbReference>
<dbReference type="InterPro" id="IPR010903">
    <property type="entry name" value="DUF1517"/>
</dbReference>
<reference evidence="2" key="2">
    <citation type="submission" date="2013-12" db="EMBL/GenBank/DDBJ databases">
        <authorList>
            <person name="Yu Y."/>
            <person name="Lee S."/>
            <person name="de Baynast K."/>
            <person name="Wissotski M."/>
            <person name="Liu L."/>
            <person name="Talag J."/>
            <person name="Goicoechea J."/>
            <person name="Angelova A."/>
            <person name="Jetty R."/>
            <person name="Kudrna D."/>
            <person name="Golser W."/>
            <person name="Rivera L."/>
            <person name="Zhang J."/>
            <person name="Wing R."/>
        </authorList>
    </citation>
    <scope>NUCLEOTIDE SEQUENCE</scope>
</reference>
<dbReference type="EnsemblPlants" id="LPERR08G01640.1">
    <property type="protein sequence ID" value="LPERR08G01640.1"/>
    <property type="gene ID" value="LPERR08G01640"/>
</dbReference>
<dbReference type="Gramene" id="LPERR08G01640.1">
    <property type="protein sequence ID" value="LPERR08G01640.1"/>
    <property type="gene ID" value="LPERR08G01640"/>
</dbReference>
<name>A0A0D9X3X4_9ORYZ</name>
<dbReference type="AlphaFoldDB" id="A0A0D9X3X4"/>
<dbReference type="InterPro" id="IPR053023">
    <property type="entry name" value="FLAP_modulator"/>
</dbReference>
<dbReference type="HOGENOM" id="CLU_047333_4_0_1"/>
<accession>A0A0D9X3X4</accession>
<sequence length="144" mass="16249">MLTDSWEKHFDKISIEERSKFDEETLYNVQGVKMNRRYFKKPDSCTKENELLVLTILLAAEGKLEFPIVRSAADLTKVLGILNSIHANEIQGIQVLWTPQEEGDVLSEERLLKDYPHLKPLMKNLSAGSCAIPIASTTEGKDSS</sequence>
<dbReference type="GO" id="GO:0009507">
    <property type="term" value="C:chloroplast"/>
    <property type="evidence" value="ECO:0007669"/>
    <property type="project" value="TreeGrafter"/>
</dbReference>